<feature type="transmembrane region" description="Helical" evidence="13">
    <location>
        <begin position="183"/>
        <end position="210"/>
    </location>
</feature>
<keyword evidence="6" id="KW-0808">Transferase</keyword>
<feature type="transmembrane region" description="Helical" evidence="13">
    <location>
        <begin position="59"/>
        <end position="80"/>
    </location>
</feature>
<dbReference type="InterPro" id="IPR003661">
    <property type="entry name" value="HisK_dim/P_dom"/>
</dbReference>
<evidence type="ECO:0000256" key="9">
    <source>
        <dbReference type="ARBA" id="ARBA00022989"/>
    </source>
</evidence>
<dbReference type="PANTHER" id="PTHR43047:SF9">
    <property type="entry name" value="HISTIDINE KINASE"/>
    <property type="match status" value="1"/>
</dbReference>
<dbReference type="SMART" id="SM00387">
    <property type="entry name" value="HATPase_c"/>
    <property type="match status" value="1"/>
</dbReference>
<evidence type="ECO:0000256" key="1">
    <source>
        <dbReference type="ARBA" id="ARBA00000085"/>
    </source>
</evidence>
<feature type="transmembrane region" description="Helical" evidence="13">
    <location>
        <begin position="407"/>
        <end position="427"/>
    </location>
</feature>
<evidence type="ECO:0000313" key="17">
    <source>
        <dbReference type="Proteomes" id="UP000006322"/>
    </source>
</evidence>
<keyword evidence="8" id="KW-0418">Kinase</keyword>
<feature type="region of interest" description="Disordered" evidence="12">
    <location>
        <begin position="748"/>
        <end position="767"/>
    </location>
</feature>
<feature type="transmembrane region" description="Helical" evidence="13">
    <location>
        <begin position="112"/>
        <end position="133"/>
    </location>
</feature>
<evidence type="ECO:0000256" key="10">
    <source>
        <dbReference type="ARBA" id="ARBA00023136"/>
    </source>
</evidence>
<evidence type="ECO:0000259" key="15">
    <source>
        <dbReference type="PROSITE" id="PS50110"/>
    </source>
</evidence>
<dbReference type="EC" id="2.7.13.3" evidence="4"/>
<evidence type="ECO:0000256" key="6">
    <source>
        <dbReference type="ARBA" id="ARBA00022679"/>
    </source>
</evidence>
<dbReference type="GO" id="GO:0000155">
    <property type="term" value="F:phosphorelay sensor kinase activity"/>
    <property type="evidence" value="ECO:0007669"/>
    <property type="project" value="InterPro"/>
</dbReference>
<feature type="transmembrane region" description="Helical" evidence="13">
    <location>
        <begin position="36"/>
        <end position="53"/>
    </location>
</feature>
<dbReference type="CDD" id="cd00130">
    <property type="entry name" value="PAS"/>
    <property type="match status" value="1"/>
</dbReference>
<reference evidence="17" key="1">
    <citation type="journal article" date="2014" name="Environ. Microbiol.">
        <title>Comparative genomics of the marine bacterial genus Glaciecola reveals the high degree of genomic diversity and genomic characteristic for cold adaptation.</title>
        <authorList>
            <person name="Qin Q.L."/>
            <person name="Xie B.B."/>
            <person name="Yu Y."/>
            <person name="Shu Y.L."/>
            <person name="Rong J.C."/>
            <person name="Zhang Y.J."/>
            <person name="Zhao D.L."/>
            <person name="Chen X.L."/>
            <person name="Zhang X.Y."/>
            <person name="Chen B."/>
            <person name="Zhou B.C."/>
            <person name="Zhang Y.Z."/>
        </authorList>
    </citation>
    <scope>NUCLEOTIDE SEQUENCE [LARGE SCALE GENOMIC DNA]</scope>
    <source>
        <strain evidence="17">LMG 21857</strain>
    </source>
</reference>
<evidence type="ECO:0000256" key="11">
    <source>
        <dbReference type="PROSITE-ProRule" id="PRU00169"/>
    </source>
</evidence>
<dbReference type="InterPro" id="IPR011006">
    <property type="entry name" value="CheY-like_superfamily"/>
</dbReference>
<dbReference type="GO" id="GO:0005886">
    <property type="term" value="C:plasma membrane"/>
    <property type="evidence" value="ECO:0007669"/>
    <property type="project" value="TreeGrafter"/>
</dbReference>
<dbReference type="Pfam" id="PF12860">
    <property type="entry name" value="PAS_7"/>
    <property type="match status" value="1"/>
</dbReference>
<comment type="subcellular location">
    <subcellularLocation>
        <location evidence="2">Membrane</location>
        <topology evidence="2">Multi-pass membrane protein</topology>
    </subcellularLocation>
</comment>
<feature type="compositionally biased region" description="Polar residues" evidence="12">
    <location>
        <begin position="1084"/>
        <end position="1099"/>
    </location>
</feature>
<comment type="catalytic activity">
    <reaction evidence="1">
        <text>ATP + protein L-histidine = ADP + protein N-phospho-L-histidine.</text>
        <dbReference type="EC" id="2.7.13.3"/>
    </reaction>
</comment>
<dbReference type="SUPFAM" id="SSF52172">
    <property type="entry name" value="CheY-like"/>
    <property type="match status" value="1"/>
</dbReference>
<dbReference type="PANTHER" id="PTHR43047">
    <property type="entry name" value="TWO-COMPONENT HISTIDINE PROTEIN KINASE"/>
    <property type="match status" value="1"/>
</dbReference>
<feature type="transmembrane region" description="Helical" evidence="13">
    <location>
        <begin position="472"/>
        <end position="491"/>
    </location>
</feature>
<feature type="domain" description="Histidine kinase" evidence="14">
    <location>
        <begin position="778"/>
        <end position="988"/>
    </location>
</feature>
<dbReference type="CDD" id="cd00082">
    <property type="entry name" value="HisKA"/>
    <property type="match status" value="1"/>
</dbReference>
<dbReference type="CDD" id="cd10322">
    <property type="entry name" value="SLC5sbd"/>
    <property type="match status" value="1"/>
</dbReference>
<comment type="caution">
    <text evidence="16">The sequence shown here is derived from an EMBL/GenBank/DDBJ whole genome shotgun (WGS) entry which is preliminary data.</text>
</comment>
<feature type="transmembrane region" description="Helical" evidence="13">
    <location>
        <begin position="153"/>
        <end position="171"/>
    </location>
</feature>
<dbReference type="SMART" id="SM00448">
    <property type="entry name" value="REC"/>
    <property type="match status" value="1"/>
</dbReference>
<evidence type="ECO:0000256" key="13">
    <source>
        <dbReference type="SAM" id="Phobius"/>
    </source>
</evidence>
<dbReference type="InterPro" id="IPR001734">
    <property type="entry name" value="Na/solute_symporter"/>
</dbReference>
<keyword evidence="7 13" id="KW-0812">Transmembrane</keyword>
<feature type="modified residue" description="4-aspartylphosphate" evidence="11">
    <location>
        <position position="1060"/>
    </location>
</feature>
<dbReference type="PROSITE" id="PS50110">
    <property type="entry name" value="RESPONSE_REGULATORY"/>
    <property type="match status" value="1"/>
</dbReference>
<dbReference type="PROSITE" id="PS50283">
    <property type="entry name" value="NA_SOLUT_SYMP_3"/>
    <property type="match status" value="1"/>
</dbReference>
<feature type="transmembrane region" description="Helical" evidence="13">
    <location>
        <begin position="374"/>
        <end position="395"/>
    </location>
</feature>
<evidence type="ECO:0000256" key="4">
    <source>
        <dbReference type="ARBA" id="ARBA00012438"/>
    </source>
</evidence>
<feature type="transmembrane region" description="Helical" evidence="13">
    <location>
        <begin position="236"/>
        <end position="254"/>
    </location>
</feature>
<dbReference type="CDD" id="cd00156">
    <property type="entry name" value="REC"/>
    <property type="match status" value="1"/>
</dbReference>
<evidence type="ECO:0000256" key="2">
    <source>
        <dbReference type="ARBA" id="ARBA00004141"/>
    </source>
</evidence>
<feature type="domain" description="Response regulatory" evidence="15">
    <location>
        <begin position="1012"/>
        <end position="1148"/>
    </location>
</feature>
<dbReference type="Pfam" id="PF00512">
    <property type="entry name" value="HisKA"/>
    <property type="match status" value="1"/>
</dbReference>
<feature type="region of interest" description="Disordered" evidence="12">
    <location>
        <begin position="1084"/>
        <end position="1103"/>
    </location>
</feature>
<name>K6ZR28_9ALTE</name>
<dbReference type="SMART" id="SM00388">
    <property type="entry name" value="HisKA"/>
    <property type="match status" value="1"/>
</dbReference>
<dbReference type="Gene3D" id="1.20.1730.10">
    <property type="entry name" value="Sodium/glucose cotransporter"/>
    <property type="match status" value="1"/>
</dbReference>
<organism evidence="16 17">
    <name type="scientific">Paraglaciecola polaris LMG 21857</name>
    <dbReference type="NCBI Taxonomy" id="1129793"/>
    <lineage>
        <taxon>Bacteria</taxon>
        <taxon>Pseudomonadati</taxon>
        <taxon>Pseudomonadota</taxon>
        <taxon>Gammaproteobacteria</taxon>
        <taxon>Alteromonadales</taxon>
        <taxon>Alteromonadaceae</taxon>
        <taxon>Paraglaciecola</taxon>
    </lineage>
</organism>
<evidence type="ECO:0000313" key="16">
    <source>
        <dbReference type="EMBL" id="GAC32752.1"/>
    </source>
</evidence>
<dbReference type="FunFam" id="3.30.565.10:FF:000049">
    <property type="entry name" value="Two-component sensor histidine kinase"/>
    <property type="match status" value="1"/>
</dbReference>
<protein>
    <recommendedName>
        <fullName evidence="4">histidine kinase</fullName>
        <ecNumber evidence="4">2.7.13.3</ecNumber>
    </recommendedName>
</protein>
<dbReference type="InterPro" id="IPR005467">
    <property type="entry name" value="His_kinase_dom"/>
</dbReference>
<keyword evidence="17" id="KW-1185">Reference proteome</keyword>
<dbReference type="RefSeq" id="WP_007104537.1">
    <property type="nucleotide sequence ID" value="NZ_BAER01000044.1"/>
</dbReference>
<evidence type="ECO:0000256" key="7">
    <source>
        <dbReference type="ARBA" id="ARBA00022692"/>
    </source>
</evidence>
<dbReference type="Gene3D" id="3.30.450.20">
    <property type="entry name" value="PAS domain"/>
    <property type="match status" value="1"/>
</dbReference>
<sequence length="1151" mass="127066">MFSVLSLMAIVVAYLLILFILAFWGDKRVNANQQHPYIYSLALGVHCTSWAFFGTTTQAAHYGWAFIPTYIGVIFVFLFAHPVIRRVANVCHQHNISSLADFISLRYDKSHFLAALVTLLCFIGVVPYIALQLDAVTGGIRVVTGTDNLWSDSVGFYVALLMALFAILFGTRSLNLTDKHPGLMLTVAFESVVKLAALVIVGLFVCYSLFDGVFDLLGKAQLDTRAQQTISADSGIWVYASQMLLGVCSMFCLPRQFHINFIENNGDKEISTARWLFPLYLLGMTAFVLPIALAGHMLFPSGLVSTDTYALALPVASGNMWITIIAFIGGLAAATSMIIVATLAMGVMISNNLATPLWLTLQLRTQQRHRLKPASILFIRRATVLVVLGVAYFYHVNISQSTSLVQSGVIAIALLSQTFPILILGLYWKRGTALAAQLALVCGALCWVYWLLWPSITASYYFNSPPSDLQLAQGFVYSLGANIACFVLVSLMQRLRNQPASGDAVTHNTQAFGHAVKISNLLAITEKVWGAERHQALLTKISPNQLSGYASPKLLTSVESELASQVGSASARILLSAIGEKRDVELSELVELVEEASQTFQFNHELLQSSVENIQQGIVVLDRDLKLLAWNQRYIQLFNYPRGFVQVGMSIYQILEFNAKRGLFSHNADTGHKDIHAEISKRVDFMQSGSQYKYVRHQENGQVIELNGSPLPGGGFVTTYSDITEYINIQHQLEQAKSNLETRVEERTEQLQTANSELEKARRDAENANESKTKFLAAAGHDLMQPFNAASLFAAMLKQKAPKGEMAQISANLVDSLSNAESLLTMLLDMTRLESGALTAHIQTFPLSHILRPMINEFSVLAEQKMLRVTYVDTDLMVTSDPKLLRRIIQNLLSNAIRYTVKGRILVGVKRQQGQARICVIDTGAGIAKDKQQEIFLEFHQLDNNPSEGLGLGLTIVERISTLLGHPVTLYSTLGKGTWFDVAVPIDKKPYAQAEIATSISKDASFPLLNKRVLIVDNEPQILDALQRLLADWGATVIAAADCQSALALLKQPVDLMILDYQLDHGETGIDVAHAIRQNFPLNVNQSSMGKEPNSTLETNRIPPSLPGILNSARQDEDIRQLAIDAQLHYLPKPLKPIALKRLIKQLLPVK</sequence>
<evidence type="ECO:0000256" key="5">
    <source>
        <dbReference type="ARBA" id="ARBA00022553"/>
    </source>
</evidence>
<dbReference type="SUPFAM" id="SSF55874">
    <property type="entry name" value="ATPase domain of HSP90 chaperone/DNA topoisomerase II/histidine kinase"/>
    <property type="match status" value="1"/>
</dbReference>
<dbReference type="InterPro" id="IPR004358">
    <property type="entry name" value="Sig_transdc_His_kin-like_C"/>
</dbReference>
<feature type="transmembrane region" description="Helical" evidence="13">
    <location>
        <begin position="6"/>
        <end position="24"/>
    </location>
</feature>
<evidence type="ECO:0000256" key="8">
    <source>
        <dbReference type="ARBA" id="ARBA00022777"/>
    </source>
</evidence>
<keyword evidence="10 13" id="KW-0472">Membrane</keyword>
<dbReference type="PROSITE" id="PS50109">
    <property type="entry name" value="HIS_KIN"/>
    <property type="match status" value="1"/>
</dbReference>
<accession>K6ZR28</accession>
<dbReference type="Proteomes" id="UP000006322">
    <property type="component" value="Unassembled WGS sequence"/>
</dbReference>
<dbReference type="SUPFAM" id="SSF55785">
    <property type="entry name" value="PYP-like sensor domain (PAS domain)"/>
    <property type="match status" value="1"/>
</dbReference>
<dbReference type="InterPro" id="IPR035965">
    <property type="entry name" value="PAS-like_dom_sf"/>
</dbReference>
<comment type="similarity">
    <text evidence="3">Belongs to the sodium:solute symporter (SSF) (TC 2.A.21) family.</text>
</comment>
<gene>
    <name evidence="16" type="ORF">GPLA_1845</name>
</gene>
<dbReference type="Gene3D" id="1.10.287.130">
    <property type="match status" value="1"/>
</dbReference>
<dbReference type="EMBL" id="BAER01000044">
    <property type="protein sequence ID" value="GAC32752.1"/>
    <property type="molecule type" value="Genomic_DNA"/>
</dbReference>
<dbReference type="Pfam" id="PF02518">
    <property type="entry name" value="HATPase_c"/>
    <property type="match status" value="1"/>
</dbReference>
<dbReference type="InterPro" id="IPR036890">
    <property type="entry name" value="HATPase_C_sf"/>
</dbReference>
<dbReference type="GO" id="GO:0022857">
    <property type="term" value="F:transmembrane transporter activity"/>
    <property type="evidence" value="ECO:0007669"/>
    <property type="project" value="InterPro"/>
</dbReference>
<evidence type="ECO:0000259" key="14">
    <source>
        <dbReference type="PROSITE" id="PS50109"/>
    </source>
</evidence>
<keyword evidence="9 13" id="KW-1133">Transmembrane helix</keyword>
<evidence type="ECO:0000256" key="3">
    <source>
        <dbReference type="ARBA" id="ARBA00006434"/>
    </source>
</evidence>
<dbReference type="SMART" id="SM00091">
    <property type="entry name" value="PAS"/>
    <property type="match status" value="1"/>
</dbReference>
<feature type="transmembrane region" description="Helical" evidence="13">
    <location>
        <begin position="320"/>
        <end position="353"/>
    </location>
</feature>
<dbReference type="Gene3D" id="3.30.565.10">
    <property type="entry name" value="Histidine kinase-like ATPase, C-terminal domain"/>
    <property type="match status" value="1"/>
</dbReference>
<dbReference type="InterPro" id="IPR003594">
    <property type="entry name" value="HATPase_dom"/>
</dbReference>
<dbReference type="InterPro" id="IPR038377">
    <property type="entry name" value="Na/Glc_symporter_sf"/>
</dbReference>
<dbReference type="SUPFAM" id="SSF47384">
    <property type="entry name" value="Homodimeric domain of signal transducing histidine kinase"/>
    <property type="match status" value="1"/>
</dbReference>
<dbReference type="PRINTS" id="PR00344">
    <property type="entry name" value="BCTRLSENSOR"/>
</dbReference>
<feature type="transmembrane region" description="Helical" evidence="13">
    <location>
        <begin position="434"/>
        <end position="452"/>
    </location>
</feature>
<feature type="transmembrane region" description="Helical" evidence="13">
    <location>
        <begin position="275"/>
        <end position="300"/>
    </location>
</feature>
<dbReference type="GO" id="GO:0009927">
    <property type="term" value="F:histidine phosphotransfer kinase activity"/>
    <property type="evidence" value="ECO:0007669"/>
    <property type="project" value="TreeGrafter"/>
</dbReference>
<dbReference type="OrthoDB" id="9764438at2"/>
<dbReference type="STRING" id="1129793.GPLA_1845"/>
<dbReference type="InterPro" id="IPR036097">
    <property type="entry name" value="HisK_dim/P_sf"/>
</dbReference>
<dbReference type="Pfam" id="PF00072">
    <property type="entry name" value="Response_reg"/>
    <property type="match status" value="1"/>
</dbReference>
<feature type="compositionally biased region" description="Basic and acidic residues" evidence="12">
    <location>
        <begin position="757"/>
        <end position="767"/>
    </location>
</feature>
<dbReference type="Gene3D" id="3.40.50.2300">
    <property type="match status" value="1"/>
</dbReference>
<proteinExistence type="inferred from homology"/>
<dbReference type="AlphaFoldDB" id="K6ZR28"/>
<evidence type="ECO:0000256" key="12">
    <source>
        <dbReference type="SAM" id="MobiDB-lite"/>
    </source>
</evidence>
<dbReference type="InterPro" id="IPR000014">
    <property type="entry name" value="PAS"/>
</dbReference>
<dbReference type="InterPro" id="IPR001789">
    <property type="entry name" value="Sig_transdc_resp-reg_receiver"/>
</dbReference>
<keyword evidence="5 11" id="KW-0597">Phosphoprotein</keyword>